<evidence type="ECO:0000313" key="2">
    <source>
        <dbReference type="Proteomes" id="UP000681356"/>
    </source>
</evidence>
<dbReference type="AlphaFoldDB" id="A0A8J7WH33"/>
<comment type="caution">
    <text evidence="1">The sequence shown here is derived from an EMBL/GenBank/DDBJ whole genome shotgun (WGS) entry which is preliminary data.</text>
</comment>
<name>A0A8J7WH33_9RHOB</name>
<reference evidence="1" key="1">
    <citation type="submission" date="2021-04" db="EMBL/GenBank/DDBJ databases">
        <authorList>
            <person name="Yoon J."/>
        </authorList>
    </citation>
    <scope>NUCLEOTIDE SEQUENCE</scope>
    <source>
        <strain evidence="1">KMU-90</strain>
    </source>
</reference>
<sequence>MPVYQSQIPHFLGSNTRAATVIRAITSGGIGVMIAQAIQTRKDREELSYCIGALLIASNWFPGRLRARLIERTG</sequence>
<dbReference type="RefSeq" id="WP_212536851.1">
    <property type="nucleotide sequence ID" value="NZ_JAGTUU010000004.1"/>
</dbReference>
<protein>
    <submittedName>
        <fullName evidence="1">Uncharacterized protein</fullName>
    </submittedName>
</protein>
<gene>
    <name evidence="1" type="ORF">KB874_12395</name>
</gene>
<dbReference type="Proteomes" id="UP000681356">
    <property type="component" value="Unassembled WGS sequence"/>
</dbReference>
<dbReference type="EMBL" id="JAGTUU010000004">
    <property type="protein sequence ID" value="MBS0124899.1"/>
    <property type="molecule type" value="Genomic_DNA"/>
</dbReference>
<evidence type="ECO:0000313" key="1">
    <source>
        <dbReference type="EMBL" id="MBS0124899.1"/>
    </source>
</evidence>
<keyword evidence="2" id="KW-1185">Reference proteome</keyword>
<organism evidence="1 2">
    <name type="scientific">Thetidibacter halocola</name>
    <dbReference type="NCBI Taxonomy" id="2827239"/>
    <lineage>
        <taxon>Bacteria</taxon>
        <taxon>Pseudomonadati</taxon>
        <taxon>Pseudomonadota</taxon>
        <taxon>Alphaproteobacteria</taxon>
        <taxon>Rhodobacterales</taxon>
        <taxon>Roseobacteraceae</taxon>
        <taxon>Thetidibacter</taxon>
    </lineage>
</organism>
<proteinExistence type="predicted"/>
<accession>A0A8J7WH33</accession>